<dbReference type="GeneID" id="62759944"/>
<evidence type="ECO:0000313" key="1">
    <source>
        <dbReference type="EMBL" id="EGX68491.1"/>
    </source>
</evidence>
<dbReference type="eggNOG" id="COG1319">
    <property type="taxonomic scope" value="Bacteria"/>
</dbReference>
<dbReference type="AlphaFoldDB" id="G1WLG8"/>
<comment type="caution">
    <text evidence="1">The sequence shown here is derived from an EMBL/GenBank/DDBJ whole genome shotgun (WGS) entry which is preliminary data.</text>
</comment>
<dbReference type="InterPro" id="IPR036683">
    <property type="entry name" value="CO_DH_flav_C_dom_sf"/>
</dbReference>
<keyword evidence="2" id="KW-1185">Reference proteome</keyword>
<name>G1WLG8_9ACTN</name>
<dbReference type="STRING" id="742742.HMPREF9452_02181"/>
<dbReference type="Proteomes" id="UP000004830">
    <property type="component" value="Unassembled WGS sequence"/>
</dbReference>
<gene>
    <name evidence="1" type="ORF">HMPREF9452_02181</name>
</gene>
<protein>
    <recommendedName>
        <fullName evidence="3">FAD-binding PCMH-type domain-containing protein</fullName>
    </recommendedName>
</protein>
<dbReference type="OrthoDB" id="9803647at2"/>
<proteinExistence type="predicted"/>
<dbReference type="EMBL" id="ADLS01000033">
    <property type="protein sequence ID" value="EGX68491.1"/>
    <property type="molecule type" value="Genomic_DNA"/>
</dbReference>
<evidence type="ECO:0000313" key="2">
    <source>
        <dbReference type="Proteomes" id="UP000004830"/>
    </source>
</evidence>
<evidence type="ECO:0008006" key="3">
    <source>
        <dbReference type="Google" id="ProtNLM"/>
    </source>
</evidence>
<dbReference type="SUPFAM" id="SSF55447">
    <property type="entry name" value="CO dehydrogenase flavoprotein C-terminal domain-like"/>
    <property type="match status" value="1"/>
</dbReference>
<dbReference type="PATRIC" id="fig|742742.3.peg.2161"/>
<accession>G1WLG8</accession>
<sequence length="145" mass="16130">MGGSLYGRFGFSDVLCALLALECEVKFTGAGRMSLADLCEEGYPRDVLERVVVHRRPYQASCKCLRRQATDFPVVNVAAAYWGDEWHVAVGARSCRARLLTGSQLGLESKRPSREELARALEAVRTLPEGVSKNELVRRFGQIVR</sequence>
<dbReference type="RefSeq" id="WP_009142204.1">
    <property type="nucleotide sequence ID" value="NZ_JH126475.1"/>
</dbReference>
<reference evidence="1 2" key="1">
    <citation type="submission" date="2011-06" db="EMBL/GenBank/DDBJ databases">
        <title>The Genome Sequence of Collinsella tanakaei YIT 12063.</title>
        <authorList>
            <consortium name="The Broad Institute Genome Sequencing Platform"/>
            <person name="Earl A."/>
            <person name="Ward D."/>
            <person name="Feldgarden M."/>
            <person name="Gevers D."/>
            <person name="Morotomi M."/>
            <person name="Young S.K."/>
            <person name="Zeng Q."/>
            <person name="Gargeya S."/>
            <person name="Fitzgerald M."/>
            <person name="Haas B."/>
            <person name="Abouelleil A."/>
            <person name="Alvarado L."/>
            <person name="Arachchi H.M."/>
            <person name="Berlin A."/>
            <person name="Brown A."/>
            <person name="Chapman S.B."/>
            <person name="Chen Z."/>
            <person name="Dunbar C."/>
            <person name="Freedman E."/>
            <person name="Gearin G."/>
            <person name="Gellesch M."/>
            <person name="Goldberg J."/>
            <person name="Griggs A."/>
            <person name="Gujja S."/>
            <person name="Heiman D."/>
            <person name="Howarth C."/>
            <person name="Larson L."/>
            <person name="Lui A."/>
            <person name="MacDonald P.J.P."/>
            <person name="Mehta T."/>
            <person name="Montmayeur A."/>
            <person name="Murphy C."/>
            <person name="Neiman D."/>
            <person name="Pearson M."/>
            <person name="Priest M."/>
            <person name="Roberts A."/>
            <person name="Saif S."/>
            <person name="Shea T."/>
            <person name="Shenoy N."/>
            <person name="Sisk P."/>
            <person name="Stolte C."/>
            <person name="Sykes S."/>
            <person name="Wortman J."/>
            <person name="Nusbaum C."/>
            <person name="Birren B."/>
        </authorList>
    </citation>
    <scope>NUCLEOTIDE SEQUENCE [LARGE SCALE GENOMIC DNA]</scope>
    <source>
        <strain evidence="1 2">YIT 12063</strain>
    </source>
</reference>
<organism evidence="1 2">
    <name type="scientific">Collinsella tanakaei YIT 12063</name>
    <dbReference type="NCBI Taxonomy" id="742742"/>
    <lineage>
        <taxon>Bacteria</taxon>
        <taxon>Bacillati</taxon>
        <taxon>Actinomycetota</taxon>
        <taxon>Coriobacteriia</taxon>
        <taxon>Coriobacteriales</taxon>
        <taxon>Coriobacteriaceae</taxon>
        <taxon>Collinsella</taxon>
    </lineage>
</organism>
<dbReference type="HOGENOM" id="CLU_1783564_0_0_11"/>